<gene>
    <name evidence="1" type="ORF">BW737_006660</name>
</gene>
<proteinExistence type="predicted"/>
<evidence type="ECO:0000313" key="2">
    <source>
        <dbReference type="Proteomes" id="UP000194577"/>
    </source>
</evidence>
<evidence type="ECO:0000313" key="1">
    <source>
        <dbReference type="EMBL" id="PHP52938.1"/>
    </source>
</evidence>
<organism evidence="1 2">
    <name type="scientific">Actinomyces ruminis</name>
    <dbReference type="NCBI Taxonomy" id="1937003"/>
    <lineage>
        <taxon>Bacteria</taxon>
        <taxon>Bacillati</taxon>
        <taxon>Actinomycetota</taxon>
        <taxon>Actinomycetes</taxon>
        <taxon>Actinomycetales</taxon>
        <taxon>Actinomycetaceae</taxon>
        <taxon>Actinomyces</taxon>
    </lineage>
</organism>
<reference evidence="1 2" key="1">
    <citation type="submission" date="2017-10" db="EMBL/GenBank/DDBJ databases">
        <title>Draft genome sequence of cellulolytic Actinomyces sp CtC72 isolated from cattle rumen fluid.</title>
        <authorList>
            <person name="Joshi A.J."/>
            <person name="Vasudevan G."/>
            <person name="Lanjekar V.B."/>
            <person name="Hivarkar S."/>
            <person name="Engineer A."/>
            <person name="Pore S.D."/>
            <person name="Dhakephalkar P.K."/>
            <person name="Dagar S."/>
        </authorList>
    </citation>
    <scope>NUCLEOTIDE SEQUENCE [LARGE SCALE GENOMIC DNA]</scope>
    <source>
        <strain evidence="2">CtC72</strain>
    </source>
</reference>
<sequence length="133" mass="14653">MTSTYQEGAPYPADTEHLDDILAIGQGHELPEDAEVLSVSPSTNFAENYPGGWGYIIAFTAEDQAIRDYVTNNTNSPGELIENYPQATQEMDGLEDVDLSAISNPWKRSFDGVILVLERPLGRGWLIIRGAPR</sequence>
<protein>
    <submittedName>
        <fullName evidence="1">Uncharacterized protein</fullName>
    </submittedName>
</protein>
<dbReference type="Proteomes" id="UP000194577">
    <property type="component" value="Unassembled WGS sequence"/>
</dbReference>
<dbReference type="EMBL" id="MTPX02000039">
    <property type="protein sequence ID" value="PHP52938.1"/>
    <property type="molecule type" value="Genomic_DNA"/>
</dbReference>
<keyword evidence="2" id="KW-1185">Reference proteome</keyword>
<name>A0ABX4MCS4_9ACTO</name>
<accession>A0ABX4MCS4</accession>
<comment type="caution">
    <text evidence="1">The sequence shown here is derived from an EMBL/GenBank/DDBJ whole genome shotgun (WGS) entry which is preliminary data.</text>
</comment>